<feature type="binding site" evidence="5">
    <location>
        <position position="141"/>
    </location>
    <ligand>
        <name>FMN</name>
        <dbReference type="ChEBI" id="CHEBI:58210"/>
    </ligand>
</feature>
<proteinExistence type="inferred from homology"/>
<feature type="binding site" evidence="5">
    <location>
        <begin position="106"/>
        <end position="109"/>
    </location>
    <ligand>
        <name>FMN</name>
        <dbReference type="ChEBI" id="CHEBI:58210"/>
    </ligand>
</feature>
<comment type="function">
    <text evidence="5">Flavin prenyltransferase that catalyzes the synthesis of the prenylated FMN cofactor (prenyl-FMN) for 4-hydroxy-3-polyprenylbenzoic acid decarboxylase UbiD. The prenyltransferase is metal-independent and links a dimethylallyl moiety from dimethylallyl monophosphate (DMAP) to the flavin N5 and C6 atoms of FMN.</text>
</comment>
<comment type="caution">
    <text evidence="5">Lacks conserved residue(s) required for the propagation of feature annotation.</text>
</comment>
<protein>
    <recommendedName>
        <fullName evidence="5">Flavin prenyltransferase UbiX</fullName>
        <ecNumber evidence="5">2.5.1.129</ecNumber>
    </recommendedName>
</protein>
<sequence length="204" mass="21488">MSASRETTVQAWSSSPQAHLPRLVVGISGATGIAYGVRILELARKAGVQTHLIVTPAGQQTRAHETGLSAADLAAMADVAYRPADVGAAIASGSFRTAGMIVAPCSIRTLSAIAYSNGDNLLTRAADVTLKERRRLVLMVRETPLTLGHLRAMTAVTESGGIVMPPVPAFYLRPESVDDIVAHTAGRALELLGIDVPDQPRWGE</sequence>
<comment type="caution">
    <text evidence="7">The sequence shown here is derived from an EMBL/GenBank/DDBJ whole genome shotgun (WGS) entry which is preliminary data.</text>
</comment>
<dbReference type="Proteomes" id="UP001500751">
    <property type="component" value="Unassembled WGS sequence"/>
</dbReference>
<keyword evidence="2 5" id="KW-0285">Flavoprotein</keyword>
<dbReference type="Gene3D" id="3.40.50.1950">
    <property type="entry name" value="Flavin prenyltransferase-like"/>
    <property type="match status" value="1"/>
</dbReference>
<dbReference type="InterPro" id="IPR003382">
    <property type="entry name" value="Flavoprotein"/>
</dbReference>
<gene>
    <name evidence="5" type="primary">ubiX</name>
    <name evidence="7" type="ORF">GCM10009839_00510</name>
</gene>
<feature type="binding site" evidence="5">
    <location>
        <begin position="29"/>
        <end position="31"/>
    </location>
    <ligand>
        <name>FMN</name>
        <dbReference type="ChEBI" id="CHEBI:58210"/>
    </ligand>
</feature>
<name>A0ABP5F0R9_9ACTN</name>
<reference evidence="8" key="1">
    <citation type="journal article" date="2019" name="Int. J. Syst. Evol. Microbiol.">
        <title>The Global Catalogue of Microorganisms (GCM) 10K type strain sequencing project: providing services to taxonomists for standard genome sequencing and annotation.</title>
        <authorList>
            <consortium name="The Broad Institute Genomics Platform"/>
            <consortium name="The Broad Institute Genome Sequencing Center for Infectious Disease"/>
            <person name="Wu L."/>
            <person name="Ma J."/>
        </authorList>
    </citation>
    <scope>NUCLEOTIDE SEQUENCE [LARGE SCALE GENOMIC DNA]</scope>
    <source>
        <strain evidence="8">JCM 16014</strain>
    </source>
</reference>
<dbReference type="SUPFAM" id="SSF52507">
    <property type="entry name" value="Homo-oligomeric flavin-containing Cys decarboxylases, HFCD"/>
    <property type="match status" value="1"/>
</dbReference>
<accession>A0ABP5F0R9</accession>
<comment type="similarity">
    <text evidence="5">Belongs to the UbiX/PAD1 family.</text>
</comment>
<evidence type="ECO:0000256" key="4">
    <source>
        <dbReference type="ARBA" id="ARBA00022679"/>
    </source>
</evidence>
<dbReference type="EMBL" id="BAAAQN010000001">
    <property type="protein sequence ID" value="GAA2010507.1"/>
    <property type="molecule type" value="Genomic_DNA"/>
</dbReference>
<evidence type="ECO:0000256" key="1">
    <source>
        <dbReference type="ARBA" id="ARBA00022602"/>
    </source>
</evidence>
<keyword evidence="1 5" id="KW-0637">Prenyltransferase</keyword>
<feature type="binding site" evidence="5">
    <location>
        <position position="55"/>
    </location>
    <ligand>
        <name>FMN</name>
        <dbReference type="ChEBI" id="CHEBI:58210"/>
    </ligand>
</feature>
<organism evidence="7 8">
    <name type="scientific">Catenulispora yoronensis</name>
    <dbReference type="NCBI Taxonomy" id="450799"/>
    <lineage>
        <taxon>Bacteria</taxon>
        <taxon>Bacillati</taxon>
        <taxon>Actinomycetota</taxon>
        <taxon>Actinomycetes</taxon>
        <taxon>Catenulisporales</taxon>
        <taxon>Catenulisporaceae</taxon>
        <taxon>Catenulispora</taxon>
    </lineage>
</organism>
<evidence type="ECO:0000313" key="8">
    <source>
        <dbReference type="Proteomes" id="UP001500751"/>
    </source>
</evidence>
<feature type="domain" description="Flavoprotein" evidence="6">
    <location>
        <begin position="22"/>
        <end position="184"/>
    </location>
</feature>
<evidence type="ECO:0000256" key="2">
    <source>
        <dbReference type="ARBA" id="ARBA00022630"/>
    </source>
</evidence>
<evidence type="ECO:0000259" key="6">
    <source>
        <dbReference type="Pfam" id="PF02441"/>
    </source>
</evidence>
<keyword evidence="8" id="KW-1185">Reference proteome</keyword>
<evidence type="ECO:0000256" key="5">
    <source>
        <dbReference type="HAMAP-Rule" id="MF_01984"/>
    </source>
</evidence>
<dbReference type="InterPro" id="IPR036551">
    <property type="entry name" value="Flavin_trans-like"/>
</dbReference>
<dbReference type="InterPro" id="IPR004507">
    <property type="entry name" value="UbiX-like"/>
</dbReference>
<dbReference type="NCBIfam" id="NF004685">
    <property type="entry name" value="PRK06029.1"/>
    <property type="match status" value="1"/>
</dbReference>
<comment type="catalytic activity">
    <reaction evidence="5">
        <text>dimethylallyl phosphate + FMNH2 = prenylated FMNH2 + phosphate</text>
        <dbReference type="Rhea" id="RHEA:37743"/>
        <dbReference type="ChEBI" id="CHEBI:43474"/>
        <dbReference type="ChEBI" id="CHEBI:57618"/>
        <dbReference type="ChEBI" id="CHEBI:87467"/>
        <dbReference type="ChEBI" id="CHEBI:88052"/>
        <dbReference type="EC" id="2.5.1.129"/>
    </reaction>
</comment>
<evidence type="ECO:0000256" key="3">
    <source>
        <dbReference type="ARBA" id="ARBA00022643"/>
    </source>
</evidence>
<keyword evidence="4 5" id="KW-0808">Transferase</keyword>
<feature type="binding site" evidence="5">
    <location>
        <position position="187"/>
    </location>
    <ligand>
        <name>dimethylallyl phosphate</name>
        <dbReference type="ChEBI" id="CHEBI:88052"/>
    </ligand>
</feature>
<evidence type="ECO:0000313" key="7">
    <source>
        <dbReference type="EMBL" id="GAA2010507.1"/>
    </source>
</evidence>
<dbReference type="NCBIfam" id="TIGR00421">
    <property type="entry name" value="ubiX_pad"/>
    <property type="match status" value="1"/>
</dbReference>
<keyword evidence="3 5" id="KW-0288">FMN</keyword>
<dbReference type="EC" id="2.5.1.129" evidence="5"/>
<feature type="binding site" evidence="5">
    <location>
        <position position="171"/>
    </location>
    <ligand>
        <name>dimethylallyl phosphate</name>
        <dbReference type="ChEBI" id="CHEBI:88052"/>
    </ligand>
</feature>
<dbReference type="HAMAP" id="MF_01984">
    <property type="entry name" value="ubiX_pad"/>
    <property type="match status" value="1"/>
</dbReference>
<dbReference type="Pfam" id="PF02441">
    <property type="entry name" value="Flavoprotein"/>
    <property type="match status" value="1"/>
</dbReference>